<dbReference type="EMBL" id="MK977703">
    <property type="protein sequence ID" value="QDF19557.1"/>
    <property type="molecule type" value="Genomic_DNA"/>
</dbReference>
<sequence>MCDAARQLAKARHLLELMRGNGVYDIPQLLNHLNPQHCEHEQDKDNG</sequence>
<name>A0A4Y6ENG3_9CAUD</name>
<gene>
    <name evidence="1" type="primary">47</name>
    <name evidence="1" type="ORF">SEA_KUMOTTA_47</name>
</gene>
<protein>
    <submittedName>
        <fullName evidence="1">Uncharacterized protein</fullName>
    </submittedName>
</protein>
<accession>A0A4Y6ENG3</accession>
<dbReference type="GeneID" id="77925006"/>
<keyword evidence="2" id="KW-1185">Reference proteome</keyword>
<evidence type="ECO:0000313" key="1">
    <source>
        <dbReference type="EMBL" id="QDF19557.1"/>
    </source>
</evidence>
<proteinExistence type="predicted"/>
<dbReference type="Proteomes" id="UP000316421">
    <property type="component" value="Segment"/>
</dbReference>
<evidence type="ECO:0000313" key="2">
    <source>
        <dbReference type="Proteomes" id="UP000316421"/>
    </source>
</evidence>
<dbReference type="KEGG" id="vg:77925006"/>
<dbReference type="RefSeq" id="YP_010649454.1">
    <property type="nucleotide sequence ID" value="NC_070768.1"/>
</dbReference>
<reference evidence="1 2" key="1">
    <citation type="submission" date="2019-05" db="EMBL/GenBank/DDBJ databases">
        <authorList>
            <person name="Randall S.G."/>
            <person name="Ball S.L."/>
            <person name="Breitenberger C.A."/>
            <person name="Daniels C.J."/>
            <person name="Garlena R.A."/>
            <person name="Russell D.A."/>
            <person name="Pope W.H."/>
            <person name="Jacobs-Sera D."/>
            <person name="Hatfull G.F."/>
        </authorList>
    </citation>
    <scope>NUCLEOTIDE SEQUENCE [LARGE SCALE GENOMIC DNA]</scope>
</reference>
<organism evidence="1 2">
    <name type="scientific">Arthrobacter phage Kumotta</name>
    <dbReference type="NCBI Taxonomy" id="2588498"/>
    <lineage>
        <taxon>Viruses</taxon>
        <taxon>Duplodnaviria</taxon>
        <taxon>Heunggongvirae</taxon>
        <taxon>Uroviricota</taxon>
        <taxon>Caudoviricetes</taxon>
        <taxon>Kumottavirus</taxon>
        <taxon>Kumottavirus kumotta</taxon>
    </lineage>
</organism>